<dbReference type="AlphaFoldDB" id="A0A812SV69"/>
<keyword evidence="1" id="KW-0472">Membrane</keyword>
<keyword evidence="3" id="KW-1185">Reference proteome</keyword>
<organism evidence="2 3">
    <name type="scientific">Symbiodinium natans</name>
    <dbReference type="NCBI Taxonomy" id="878477"/>
    <lineage>
        <taxon>Eukaryota</taxon>
        <taxon>Sar</taxon>
        <taxon>Alveolata</taxon>
        <taxon>Dinophyceae</taxon>
        <taxon>Suessiales</taxon>
        <taxon>Symbiodiniaceae</taxon>
        <taxon>Symbiodinium</taxon>
    </lineage>
</organism>
<reference evidence="2" key="1">
    <citation type="submission" date="2021-02" db="EMBL/GenBank/DDBJ databases">
        <authorList>
            <person name="Dougan E. K."/>
            <person name="Rhodes N."/>
            <person name="Thang M."/>
            <person name="Chan C."/>
        </authorList>
    </citation>
    <scope>NUCLEOTIDE SEQUENCE</scope>
</reference>
<evidence type="ECO:0000313" key="3">
    <source>
        <dbReference type="Proteomes" id="UP000604046"/>
    </source>
</evidence>
<feature type="transmembrane region" description="Helical" evidence="1">
    <location>
        <begin position="1139"/>
        <end position="1159"/>
    </location>
</feature>
<dbReference type="InterPro" id="IPR052595">
    <property type="entry name" value="LRRC69/RLP"/>
</dbReference>
<keyword evidence="1" id="KW-0812">Transmembrane</keyword>
<gene>
    <name evidence="2" type="primary">ERECTA</name>
    <name evidence="2" type="ORF">SNAT2548_LOCUS27586</name>
</gene>
<feature type="non-terminal residue" evidence="2">
    <location>
        <position position="1215"/>
    </location>
</feature>
<dbReference type="Gene3D" id="3.80.10.10">
    <property type="entry name" value="Ribonuclease Inhibitor"/>
    <property type="match status" value="2"/>
</dbReference>
<dbReference type="PANTHER" id="PTHR48057">
    <property type="entry name" value="LEUCINE-RICH REPEAT SERINE/THREONINE-PROTEIN KINASE 1"/>
    <property type="match status" value="1"/>
</dbReference>
<feature type="transmembrane region" description="Helical" evidence="1">
    <location>
        <begin position="1109"/>
        <end position="1127"/>
    </location>
</feature>
<accession>A0A812SV69</accession>
<feature type="transmembrane region" description="Helical" evidence="1">
    <location>
        <begin position="1083"/>
        <end position="1103"/>
    </location>
</feature>
<dbReference type="OrthoDB" id="446184at2759"/>
<sequence>SDAALLRTTFQKLGIDLRGFPGSHCGWDAVQCHSDQCRVKSLDLRGRNLTGRLPAEIGSFADLEILLLSKNPNLTGELSFFAKLVHLKVLDSSSSGIGGHLSFLSRMEQMQELNLGGTQIEGTLQPLANMTHMTRLRLQNTRVDGDLVPLTAMQKMQLLSLGGTHIEGTLEGLAKMIVMTNLQLYDTRVGGDLEPLAAMHKMRILSLKNTQVEGQLQPLAKMTHMTILRLQNTRVHGDLVPLSAIERMQVLYLASTKIEGTLQPLANMTRMAKLWLQNTRVGGELRLLQAMRKLQELRLQGTQVSGSLDVLRKFAHLEEADLASTAVTGGLTPHWRGHLQHLRRLNLAASAAHFLPRGDNLLDLRRLVTDALLPSLAELDVSRCPMNGDVMDLILPLADCKSLAKVVASHANLTGDVLDLTRLPVEMDGESYVGAVVPLEGSLQALDLSGNRIRRIEALNAHSVLSLAGNARVDVPHGMLRTAMRNGVRLDLTDVALVDASEAKELIAKGWLNTTERLTTTDAARGFACYGLPSAILQVTPSRFLPDVLCGCQAGWHGTSTDCQSCSEDHYNVAFNQTECQKCPAGSSTRGSEGSDSLQSCQCEVGRIYGESCQCEPQKALHSDQCMDCSELKLDCEDPGSLATTAPPTLGHARLYPGAPTAKKCLDPAKERCNASANGSQLGCVPGYEGPLCSTCADRYRSQGRRCKKCEEGYKAARWPIALAAATVVAGGFAFLAWWRSRTAESPAPLTPATPTPYAALLPLLLAQGPVLLQFLQLWGVLVALSKKSTGETTAQTWDQEYVQWLQLTAGGLRDALSLECEYGRNARLASALLGPVLPLLVLAACAILEALWRGRGVSMALQVLSLAFIGGASSCAGLLRCQELDGGGEPLGEAHAFRSLLPHLKCSEAPWVPAIGWGCAVGYGICVPACMVGLMAKQQWSLSASRRTAHLSSEQGETTKLRMVPLQASSEDSKEMSSRVQLAGAVAYCAVFFCGSVLMKSADGCVVLQPVHGRGASDEVEFDADNILSRALDNKADADLQRWQAITRMLKERCIIEEAAPSDRVLAGAKELFFKYANCQSIWVEVALKLVVVGIVAVPVAVATSFQLMFTLSLTLGTSIVLGTLKPYRQRQVNDLQCCCFLCLSAAAAGFAFDLLWLTRAALMAPVVTAATQTLRPDCRESLALRLFEAANAQWLDLQQGGTVQLNVETLSFI</sequence>
<evidence type="ECO:0000313" key="2">
    <source>
        <dbReference type="EMBL" id="CAE7492205.1"/>
    </source>
</evidence>
<evidence type="ECO:0000256" key="1">
    <source>
        <dbReference type="SAM" id="Phobius"/>
    </source>
</evidence>
<dbReference type="Gene3D" id="2.10.50.10">
    <property type="entry name" value="Tumor Necrosis Factor Receptor, subunit A, domain 2"/>
    <property type="match status" value="1"/>
</dbReference>
<comment type="caution">
    <text evidence="2">The sequence shown here is derived from an EMBL/GenBank/DDBJ whole genome shotgun (WGS) entry which is preliminary data.</text>
</comment>
<feature type="transmembrane region" description="Helical" evidence="1">
    <location>
        <begin position="719"/>
        <end position="739"/>
    </location>
</feature>
<feature type="transmembrane region" description="Helical" evidence="1">
    <location>
        <begin position="833"/>
        <end position="853"/>
    </location>
</feature>
<dbReference type="EMBL" id="CAJNDS010002478">
    <property type="protein sequence ID" value="CAE7492205.1"/>
    <property type="molecule type" value="Genomic_DNA"/>
</dbReference>
<protein>
    <submittedName>
        <fullName evidence="2">ERECTA protein</fullName>
    </submittedName>
</protein>
<dbReference type="Proteomes" id="UP000604046">
    <property type="component" value="Unassembled WGS sequence"/>
</dbReference>
<keyword evidence="1" id="KW-1133">Transmembrane helix</keyword>
<feature type="transmembrane region" description="Helical" evidence="1">
    <location>
        <begin position="915"/>
        <end position="937"/>
    </location>
</feature>
<name>A0A812SV69_9DINO</name>
<dbReference type="PROSITE" id="PS51450">
    <property type="entry name" value="LRR"/>
    <property type="match status" value="1"/>
</dbReference>
<dbReference type="InterPro" id="IPR001611">
    <property type="entry name" value="Leu-rich_rpt"/>
</dbReference>
<dbReference type="SUPFAM" id="SSF52058">
    <property type="entry name" value="L domain-like"/>
    <property type="match status" value="1"/>
</dbReference>
<proteinExistence type="predicted"/>
<dbReference type="InterPro" id="IPR032675">
    <property type="entry name" value="LRR_dom_sf"/>
</dbReference>
<dbReference type="SMART" id="SM01411">
    <property type="entry name" value="Ephrin_rec_like"/>
    <property type="match status" value="1"/>
</dbReference>